<keyword evidence="1" id="KW-1133">Transmembrane helix</keyword>
<evidence type="ECO:0000313" key="3">
    <source>
        <dbReference type="Proteomes" id="UP001218188"/>
    </source>
</evidence>
<keyword evidence="3" id="KW-1185">Reference proteome</keyword>
<accession>A0AAD6S4L3</accession>
<dbReference type="SUPFAM" id="SSF81383">
    <property type="entry name" value="F-box domain"/>
    <property type="match status" value="1"/>
</dbReference>
<dbReference type="EMBL" id="JARJCM010000271">
    <property type="protein sequence ID" value="KAJ7020186.1"/>
    <property type="molecule type" value="Genomic_DNA"/>
</dbReference>
<organism evidence="2 3">
    <name type="scientific">Mycena alexandri</name>
    <dbReference type="NCBI Taxonomy" id="1745969"/>
    <lineage>
        <taxon>Eukaryota</taxon>
        <taxon>Fungi</taxon>
        <taxon>Dikarya</taxon>
        <taxon>Basidiomycota</taxon>
        <taxon>Agaricomycotina</taxon>
        <taxon>Agaricomycetes</taxon>
        <taxon>Agaricomycetidae</taxon>
        <taxon>Agaricales</taxon>
        <taxon>Marasmiineae</taxon>
        <taxon>Mycenaceae</taxon>
        <taxon>Mycena</taxon>
    </lineage>
</organism>
<dbReference type="Proteomes" id="UP001218188">
    <property type="component" value="Unassembled WGS sequence"/>
</dbReference>
<evidence type="ECO:0000256" key="1">
    <source>
        <dbReference type="SAM" id="Phobius"/>
    </source>
</evidence>
<dbReference type="AlphaFoldDB" id="A0AAD6S4L3"/>
<proteinExistence type="predicted"/>
<comment type="caution">
    <text evidence="2">The sequence shown here is derived from an EMBL/GenBank/DDBJ whole genome shotgun (WGS) entry which is preliminary data.</text>
</comment>
<evidence type="ECO:0008006" key="4">
    <source>
        <dbReference type="Google" id="ProtNLM"/>
    </source>
</evidence>
<reference evidence="2" key="1">
    <citation type="submission" date="2023-03" db="EMBL/GenBank/DDBJ databases">
        <title>Massive genome expansion in bonnet fungi (Mycena s.s.) driven by repeated elements and novel gene families across ecological guilds.</title>
        <authorList>
            <consortium name="Lawrence Berkeley National Laboratory"/>
            <person name="Harder C.B."/>
            <person name="Miyauchi S."/>
            <person name="Viragh M."/>
            <person name="Kuo A."/>
            <person name="Thoen E."/>
            <person name="Andreopoulos B."/>
            <person name="Lu D."/>
            <person name="Skrede I."/>
            <person name="Drula E."/>
            <person name="Henrissat B."/>
            <person name="Morin E."/>
            <person name="Kohler A."/>
            <person name="Barry K."/>
            <person name="LaButti K."/>
            <person name="Morin E."/>
            <person name="Salamov A."/>
            <person name="Lipzen A."/>
            <person name="Mereny Z."/>
            <person name="Hegedus B."/>
            <person name="Baldrian P."/>
            <person name="Stursova M."/>
            <person name="Weitz H."/>
            <person name="Taylor A."/>
            <person name="Grigoriev I.V."/>
            <person name="Nagy L.G."/>
            <person name="Martin F."/>
            <person name="Kauserud H."/>
        </authorList>
    </citation>
    <scope>NUCLEOTIDE SEQUENCE</scope>
    <source>
        <strain evidence="2">CBHHK200</strain>
    </source>
</reference>
<gene>
    <name evidence="2" type="ORF">C8F04DRAFT_1196937</name>
</gene>
<evidence type="ECO:0000313" key="2">
    <source>
        <dbReference type="EMBL" id="KAJ7020186.1"/>
    </source>
</evidence>
<dbReference type="InterPro" id="IPR036047">
    <property type="entry name" value="F-box-like_dom_sf"/>
</dbReference>
<sequence>MAEERACMRAFRWLRRDFEGRRVGFGEDFAWIAKQKHGHLAQRIKMRLEQAVEVHFQRIVQNFPPKRHYSIGLVAVAQYSHVRMSAMRRNLNSTGEVIGGNSHFYRTYTSDDCFLPNCNVLNRAEWMEMQAVDGVAETSSGGPKLQRKGKRWLCVLGWTQSGCLVESLFAASPPSALAFASIPEVFGCLRFTEMLRLPVELWEIIFSFVDDEKGIRALFQVSRFLRQLVMPHLLLRHNITIAEVLSGIIHLSCGAEFLVPTLSSINPIQELTIPAERRSLERLLSILREHPRIPQLLILGGIPTESKPSIAALIATHTRNNNPIVIVGHGRVRLSLPRHYVPLKEILDMPGIFSGATWTREDILRTIIFAPLIVILLIMVVVFDIYRTIKYLYRRFLFPVPVDQVPRVKKDLAGLTGNSIRIQALCTSTDQQEFTLVTFIPDMSLSIPHIPRFSREISTAVLAALDLKSRLRRLTFSIDAGIDLSAALSFIHRHNKLKVLTFEPAGVCGVLKYQKWVI</sequence>
<feature type="transmembrane region" description="Helical" evidence="1">
    <location>
        <begin position="367"/>
        <end position="386"/>
    </location>
</feature>
<name>A0AAD6S4L3_9AGAR</name>
<keyword evidence="1" id="KW-0812">Transmembrane</keyword>
<protein>
    <recommendedName>
        <fullName evidence="4">F-box domain-containing protein</fullName>
    </recommendedName>
</protein>
<keyword evidence="1" id="KW-0472">Membrane</keyword>